<organism evidence="1 2">
    <name type="scientific">Roseomonas fluvialis</name>
    <dbReference type="NCBI Taxonomy" id="1750527"/>
    <lineage>
        <taxon>Bacteria</taxon>
        <taxon>Pseudomonadati</taxon>
        <taxon>Pseudomonadota</taxon>
        <taxon>Alphaproteobacteria</taxon>
        <taxon>Acetobacterales</taxon>
        <taxon>Roseomonadaceae</taxon>
        <taxon>Roseomonas</taxon>
    </lineage>
</organism>
<dbReference type="EMBL" id="AP025637">
    <property type="protein sequence ID" value="BDG72235.1"/>
    <property type="molecule type" value="Genomic_DNA"/>
</dbReference>
<keyword evidence="2" id="KW-1185">Reference proteome</keyword>
<dbReference type="Proteomes" id="UP000831327">
    <property type="component" value="Chromosome"/>
</dbReference>
<gene>
    <name evidence="1" type="ORF">Rmf_21640</name>
</gene>
<evidence type="ECO:0000313" key="1">
    <source>
        <dbReference type="EMBL" id="BDG72235.1"/>
    </source>
</evidence>
<evidence type="ECO:0000313" key="2">
    <source>
        <dbReference type="Proteomes" id="UP000831327"/>
    </source>
</evidence>
<proteinExistence type="predicted"/>
<name>A0ABN6P0P6_9PROT</name>
<protein>
    <submittedName>
        <fullName evidence="1">Uncharacterized protein</fullName>
    </submittedName>
</protein>
<dbReference type="RefSeq" id="WP_244459446.1">
    <property type="nucleotide sequence ID" value="NZ_AP025637.1"/>
</dbReference>
<reference evidence="1 2" key="1">
    <citation type="journal article" date="2016" name="Microbes Environ.">
        <title>Phylogenetically diverse aerobic anoxygenic phototrophic bacteria isolated from epilithic biofilms in Tama river, Japan.</title>
        <authorList>
            <person name="Hirose S."/>
            <person name="Matsuura K."/>
            <person name="Haruta S."/>
        </authorList>
    </citation>
    <scope>NUCLEOTIDE SEQUENCE [LARGE SCALE GENOMIC DNA]</scope>
    <source>
        <strain evidence="1 2">S08</strain>
    </source>
</reference>
<sequence>MTTLPSLAATRPAALGITGDPTALQYAFDETCSVLVGWQRRDGVLRMLSPTAAVVGGVAGLRPGDKLRLVIYRDDVVVRDCRVTRTTLQGVELVHAAPGTPALQ</sequence>
<accession>A0ABN6P0P6</accession>